<accession>A0A1J5T2B9</accession>
<evidence type="ECO:0000313" key="1">
    <source>
        <dbReference type="EMBL" id="OIR14307.1"/>
    </source>
</evidence>
<sequence>MYQKIFFCFDDYIKIILRNITKHFAANVLSFGLFIGQYSF</sequence>
<organism evidence="1">
    <name type="scientific">mine drainage metagenome</name>
    <dbReference type="NCBI Taxonomy" id="410659"/>
    <lineage>
        <taxon>unclassified sequences</taxon>
        <taxon>metagenomes</taxon>
        <taxon>ecological metagenomes</taxon>
    </lineage>
</organism>
<protein>
    <submittedName>
        <fullName evidence="1">Uncharacterized protein</fullName>
    </submittedName>
</protein>
<dbReference type="AlphaFoldDB" id="A0A1J5T2B9"/>
<reference evidence="1" key="1">
    <citation type="submission" date="2016-10" db="EMBL/GenBank/DDBJ databases">
        <title>Sequence of Gallionella enrichment culture.</title>
        <authorList>
            <person name="Poehlein A."/>
            <person name="Muehling M."/>
            <person name="Daniel R."/>
        </authorList>
    </citation>
    <scope>NUCLEOTIDE SEQUENCE</scope>
</reference>
<gene>
    <name evidence="1" type="ORF">GALL_47740</name>
</gene>
<proteinExistence type="predicted"/>
<dbReference type="EMBL" id="MLJW01000012">
    <property type="protein sequence ID" value="OIR14307.1"/>
    <property type="molecule type" value="Genomic_DNA"/>
</dbReference>
<name>A0A1J5T2B9_9ZZZZ</name>
<comment type="caution">
    <text evidence="1">The sequence shown here is derived from an EMBL/GenBank/DDBJ whole genome shotgun (WGS) entry which is preliminary data.</text>
</comment>